<dbReference type="EMBL" id="ML209136">
    <property type="protein sequence ID" value="TFK58937.1"/>
    <property type="molecule type" value="Genomic_DNA"/>
</dbReference>
<reference evidence="1 2" key="1">
    <citation type="journal article" date="2019" name="Nat. Ecol. Evol.">
        <title>Megaphylogeny resolves global patterns of mushroom evolution.</title>
        <authorList>
            <person name="Varga T."/>
            <person name="Krizsan K."/>
            <person name="Foldi C."/>
            <person name="Dima B."/>
            <person name="Sanchez-Garcia M."/>
            <person name="Sanchez-Ramirez S."/>
            <person name="Szollosi G.J."/>
            <person name="Szarkandi J.G."/>
            <person name="Papp V."/>
            <person name="Albert L."/>
            <person name="Andreopoulos W."/>
            <person name="Angelini C."/>
            <person name="Antonin V."/>
            <person name="Barry K.W."/>
            <person name="Bougher N.L."/>
            <person name="Buchanan P."/>
            <person name="Buyck B."/>
            <person name="Bense V."/>
            <person name="Catcheside P."/>
            <person name="Chovatia M."/>
            <person name="Cooper J."/>
            <person name="Damon W."/>
            <person name="Desjardin D."/>
            <person name="Finy P."/>
            <person name="Geml J."/>
            <person name="Haridas S."/>
            <person name="Hughes K."/>
            <person name="Justo A."/>
            <person name="Karasinski D."/>
            <person name="Kautmanova I."/>
            <person name="Kiss B."/>
            <person name="Kocsube S."/>
            <person name="Kotiranta H."/>
            <person name="LaButti K.M."/>
            <person name="Lechner B.E."/>
            <person name="Liimatainen K."/>
            <person name="Lipzen A."/>
            <person name="Lukacs Z."/>
            <person name="Mihaltcheva S."/>
            <person name="Morgado L.N."/>
            <person name="Niskanen T."/>
            <person name="Noordeloos M.E."/>
            <person name="Ohm R.A."/>
            <person name="Ortiz-Santana B."/>
            <person name="Ovrebo C."/>
            <person name="Racz N."/>
            <person name="Riley R."/>
            <person name="Savchenko A."/>
            <person name="Shiryaev A."/>
            <person name="Soop K."/>
            <person name="Spirin V."/>
            <person name="Szebenyi C."/>
            <person name="Tomsovsky M."/>
            <person name="Tulloss R.E."/>
            <person name="Uehling J."/>
            <person name="Grigoriev I.V."/>
            <person name="Vagvolgyi C."/>
            <person name="Papp T."/>
            <person name="Martin F.M."/>
            <person name="Miettinen O."/>
            <person name="Hibbett D.S."/>
            <person name="Nagy L.G."/>
        </authorList>
    </citation>
    <scope>NUCLEOTIDE SEQUENCE [LARGE SCALE GENOMIC DNA]</scope>
    <source>
        <strain evidence="1 2">NL-1719</strain>
    </source>
</reference>
<proteinExistence type="predicted"/>
<evidence type="ECO:0000313" key="1">
    <source>
        <dbReference type="EMBL" id="TFK58937.1"/>
    </source>
</evidence>
<dbReference type="Proteomes" id="UP000308600">
    <property type="component" value="Unassembled WGS sequence"/>
</dbReference>
<protein>
    <submittedName>
        <fullName evidence="1">Uncharacterized protein</fullName>
    </submittedName>
</protein>
<accession>A0ACD2ZZP9</accession>
<organism evidence="1 2">
    <name type="scientific">Pluteus cervinus</name>
    <dbReference type="NCBI Taxonomy" id="181527"/>
    <lineage>
        <taxon>Eukaryota</taxon>
        <taxon>Fungi</taxon>
        <taxon>Dikarya</taxon>
        <taxon>Basidiomycota</taxon>
        <taxon>Agaricomycotina</taxon>
        <taxon>Agaricomycetes</taxon>
        <taxon>Agaricomycetidae</taxon>
        <taxon>Agaricales</taxon>
        <taxon>Pluteineae</taxon>
        <taxon>Pluteaceae</taxon>
        <taxon>Pluteus</taxon>
    </lineage>
</organism>
<name>A0ACD2ZZP9_9AGAR</name>
<evidence type="ECO:0000313" key="2">
    <source>
        <dbReference type="Proteomes" id="UP000308600"/>
    </source>
</evidence>
<sequence>MKVNPRNKTNLPRVNVGGNSGSRSWPSSSSSSLTTLSALLALPAASATTRGIVWGTEIQEKGMERVKDEVMNLPKQLAEELERKEEWEREREREREERNEKRRRASIRIPLDPGESEPSSSIPLALPSPPFCPIPVPPTFHRRTLASLCDLKIHPMPITTTQFNNTGSDSIEHGSRLTGPSDSVRVVARNTLGPNTSLDPPLLYRRARLGPMTCPSRLLWRRRSRRYSPTIHVAVSREIYNYFLVFVFVVFVPHVPSSRWSTEGTICKSKFSNRFTRDRTASYEEEINIIPFPIVQKFFEQNFTTHPFNRNIVIPYPRVGNPYQIGALERQDQNSFADQKLGVTVVNVSSENNIRMPKSSPHKVRESIQPLPSSANKEPPSSQEKRGRVPRDCAVSSNYVPTSIDEGTADTVAKTNFNPG</sequence>
<keyword evidence="2" id="KW-1185">Reference proteome</keyword>
<gene>
    <name evidence="1" type="ORF">BDN72DRAFT_948157</name>
</gene>